<evidence type="ECO:0000313" key="9">
    <source>
        <dbReference type="EMBL" id="MQY28005.1"/>
    </source>
</evidence>
<keyword evidence="10" id="KW-1185">Reference proteome</keyword>
<dbReference type="PANTHER" id="PTHR30572:SF4">
    <property type="entry name" value="ABC TRANSPORTER PERMEASE YTRF"/>
    <property type="match status" value="1"/>
</dbReference>
<feature type="transmembrane region" description="Helical" evidence="7">
    <location>
        <begin position="108"/>
        <end position="131"/>
    </location>
</feature>
<accession>A0A7K0DQF9</accession>
<dbReference type="InterPro" id="IPR003838">
    <property type="entry name" value="ABC3_permease_C"/>
</dbReference>
<reference evidence="9 10" key="1">
    <citation type="submission" date="2019-10" db="EMBL/GenBank/DDBJ databases">
        <title>Nocardia macrotermitis sp. nov. and Nocardia aurantia sp. nov., isolated from the gut of fungus growing-termite Macrotermes natalensis.</title>
        <authorList>
            <person name="Benndorf R."/>
            <person name="Schwitalla J."/>
            <person name="Martin K."/>
            <person name="De Beer W."/>
            <person name="Kaster A.-K."/>
            <person name="Vollmers J."/>
            <person name="Poulsen M."/>
            <person name="Beemelmanns C."/>
        </authorList>
    </citation>
    <scope>NUCLEOTIDE SEQUENCE [LARGE SCALE GENOMIC DNA]</scope>
    <source>
        <strain evidence="9 10">RB56</strain>
    </source>
</reference>
<dbReference type="InterPro" id="IPR050250">
    <property type="entry name" value="Macrolide_Exporter_MacB"/>
</dbReference>
<feature type="transmembrane region" description="Helical" evidence="7">
    <location>
        <begin position="326"/>
        <end position="348"/>
    </location>
</feature>
<dbReference type="AlphaFoldDB" id="A0A7K0DQF9"/>
<gene>
    <name evidence="9" type="ORF">NRB56_35880</name>
</gene>
<evidence type="ECO:0000256" key="6">
    <source>
        <dbReference type="ARBA" id="ARBA00038076"/>
    </source>
</evidence>
<dbReference type="OrthoDB" id="3223244at2"/>
<comment type="subcellular location">
    <subcellularLocation>
        <location evidence="1">Cell membrane</location>
        <topology evidence="1">Multi-pass membrane protein</topology>
    </subcellularLocation>
</comment>
<dbReference type="GO" id="GO:0005886">
    <property type="term" value="C:plasma membrane"/>
    <property type="evidence" value="ECO:0007669"/>
    <property type="project" value="UniProtKB-SubCell"/>
</dbReference>
<dbReference type="PANTHER" id="PTHR30572">
    <property type="entry name" value="MEMBRANE COMPONENT OF TRANSPORTER-RELATED"/>
    <property type="match status" value="1"/>
</dbReference>
<protein>
    <recommendedName>
        <fullName evidence="8">ABC3 transporter permease C-terminal domain-containing protein</fullName>
    </recommendedName>
</protein>
<keyword evidence="2" id="KW-1003">Cell membrane</keyword>
<feature type="transmembrane region" description="Helical" evidence="7">
    <location>
        <begin position="199"/>
        <end position="220"/>
    </location>
</feature>
<evidence type="ECO:0000259" key="8">
    <source>
        <dbReference type="Pfam" id="PF02687"/>
    </source>
</evidence>
<feature type="transmembrane region" description="Helical" evidence="7">
    <location>
        <begin position="12"/>
        <end position="33"/>
    </location>
</feature>
<feature type="domain" description="ABC3 transporter permease C-terminal" evidence="8">
    <location>
        <begin position="327"/>
        <end position="436"/>
    </location>
</feature>
<evidence type="ECO:0000256" key="1">
    <source>
        <dbReference type="ARBA" id="ARBA00004651"/>
    </source>
</evidence>
<dbReference type="EMBL" id="WEGI01000007">
    <property type="protein sequence ID" value="MQY28005.1"/>
    <property type="molecule type" value="Genomic_DNA"/>
</dbReference>
<evidence type="ECO:0000256" key="5">
    <source>
        <dbReference type="ARBA" id="ARBA00023136"/>
    </source>
</evidence>
<dbReference type="GO" id="GO:0022857">
    <property type="term" value="F:transmembrane transporter activity"/>
    <property type="evidence" value="ECO:0007669"/>
    <property type="project" value="TreeGrafter"/>
</dbReference>
<evidence type="ECO:0000256" key="4">
    <source>
        <dbReference type="ARBA" id="ARBA00022989"/>
    </source>
</evidence>
<organism evidence="9 10">
    <name type="scientific">Nocardia aurantia</name>
    <dbReference type="NCBI Taxonomy" id="2585199"/>
    <lineage>
        <taxon>Bacteria</taxon>
        <taxon>Bacillati</taxon>
        <taxon>Actinomycetota</taxon>
        <taxon>Actinomycetes</taxon>
        <taxon>Mycobacteriales</taxon>
        <taxon>Nocardiaceae</taxon>
        <taxon>Nocardia</taxon>
    </lineage>
</organism>
<feature type="transmembrane region" description="Helical" evidence="7">
    <location>
        <begin position="368"/>
        <end position="400"/>
    </location>
</feature>
<evidence type="ECO:0000256" key="2">
    <source>
        <dbReference type="ARBA" id="ARBA00022475"/>
    </source>
</evidence>
<evidence type="ECO:0000256" key="3">
    <source>
        <dbReference type="ARBA" id="ARBA00022692"/>
    </source>
</evidence>
<feature type="transmembrane region" description="Helical" evidence="7">
    <location>
        <begin position="151"/>
        <end position="172"/>
    </location>
</feature>
<feature type="transmembrane region" description="Helical" evidence="7">
    <location>
        <begin position="412"/>
        <end position="433"/>
    </location>
</feature>
<name>A0A7K0DQF9_9NOCA</name>
<dbReference type="Proteomes" id="UP000431401">
    <property type="component" value="Unassembled WGS sequence"/>
</dbReference>
<feature type="transmembrane region" description="Helical" evidence="7">
    <location>
        <begin position="53"/>
        <end position="78"/>
    </location>
</feature>
<proteinExistence type="inferred from homology"/>
<evidence type="ECO:0000256" key="7">
    <source>
        <dbReference type="SAM" id="Phobius"/>
    </source>
</evidence>
<keyword evidence="3 7" id="KW-0812">Transmembrane</keyword>
<dbReference type="RefSeq" id="WP_153343564.1">
    <property type="nucleotide sequence ID" value="NZ_WEGI01000007.1"/>
</dbReference>
<sequence length="451" mass="46327">MNAVALASLRNRPVAFTAAFLSVFLGTSVVMAFGAMLDTGLRPGVPDSSRTTLIIVASVVGGWGAVIVAAAVAAALAVTTRQRAGELALLRSVGATPRQVVSLIMRENWLVVGAAAVMALPVGCAGGLALLTMLRDTHQVSADVGYRFGPAAIGIGFGIAIVASMTATRLTAGRAAKRVVREALFAAAADRPRMGRVQLWAGLIALCGGLSCAVLTATVIDAGDVNALQSVAAEGCIFAGIGFALLAPLLVGAAATLLAPAARLAGQSGEIALAAIRQRLQRAATPTMPVVVVTSAATGTLYMQLITNSVHTSMNSGDRNVATLNYVMVGVISMFAAVMLVNLIVVTLADRRREFAQQRLIGATPRRLLGLACLEQGLTLGVGLLFGTIGALVTIVPFGLRTTHRLIPEVSIGVYLAVIAVVATLTMVTAVLVTRHNNRADPIAVLRTLGS</sequence>
<feature type="transmembrane region" description="Helical" evidence="7">
    <location>
        <begin position="283"/>
        <end position="306"/>
    </location>
</feature>
<comment type="similarity">
    <text evidence="6">Belongs to the ABC-4 integral membrane protein family.</text>
</comment>
<feature type="domain" description="ABC3 transporter permease C-terminal" evidence="8">
    <location>
        <begin position="64"/>
        <end position="177"/>
    </location>
</feature>
<keyword evidence="4 7" id="KW-1133">Transmembrane helix</keyword>
<feature type="transmembrane region" description="Helical" evidence="7">
    <location>
        <begin position="240"/>
        <end position="262"/>
    </location>
</feature>
<comment type="caution">
    <text evidence="9">The sequence shown here is derived from an EMBL/GenBank/DDBJ whole genome shotgun (WGS) entry which is preliminary data.</text>
</comment>
<dbReference type="Pfam" id="PF02687">
    <property type="entry name" value="FtsX"/>
    <property type="match status" value="2"/>
</dbReference>
<keyword evidence="5 7" id="KW-0472">Membrane</keyword>
<evidence type="ECO:0000313" key="10">
    <source>
        <dbReference type="Proteomes" id="UP000431401"/>
    </source>
</evidence>